<gene>
    <name evidence="4" type="ORF">PEVE_00016981</name>
</gene>
<keyword evidence="3" id="KW-0732">Signal</keyword>
<feature type="signal peptide" evidence="3">
    <location>
        <begin position="1"/>
        <end position="25"/>
    </location>
</feature>
<reference evidence="4 5" key="1">
    <citation type="submission" date="2022-05" db="EMBL/GenBank/DDBJ databases">
        <authorList>
            <consortium name="Genoscope - CEA"/>
            <person name="William W."/>
        </authorList>
    </citation>
    <scope>NUCLEOTIDE SEQUENCE [LARGE SCALE GENOMIC DNA]</scope>
</reference>
<feature type="region of interest" description="Disordered" evidence="1">
    <location>
        <begin position="384"/>
        <end position="444"/>
    </location>
</feature>
<dbReference type="Proteomes" id="UP001159427">
    <property type="component" value="Unassembled WGS sequence"/>
</dbReference>
<comment type="caution">
    <text evidence="4">The sequence shown here is derived from an EMBL/GenBank/DDBJ whole genome shotgun (WGS) entry which is preliminary data.</text>
</comment>
<feature type="region of interest" description="Disordered" evidence="1">
    <location>
        <begin position="169"/>
        <end position="188"/>
    </location>
</feature>
<feature type="region of interest" description="Disordered" evidence="1">
    <location>
        <begin position="227"/>
        <end position="249"/>
    </location>
</feature>
<feature type="chain" id="PRO_5047239841" evidence="3">
    <location>
        <begin position="26"/>
        <end position="444"/>
    </location>
</feature>
<accession>A0ABN8S6D7</accession>
<sequence length="444" mass="48176">MSACGMFLALITMILSTFRILAILANPAGIKYFMATCGKQNCDSVCASFGLQCAGTGQSFPNSSALSIFQSLGITCETSDYTDFYHYRDQPNYISTLDVNLQWAGRCTGFKAIPSTIDCHTANNSNVRRLCPCHNSSAVLLPTQSTATETTNKITNTTSRRIVTSAAQTRALQEHSTGNNAPHRQTENGDDAYKNALIAVSVILAVVLVMFFVVLLYLFVQRRRKHLSKEKRDAEKSDNGKCHVEYNKTGTGTSDMMDGLAVVTDDDNSYCGPRSTELSIPNSSEMEVKMLADKPSNNKDMNEKSTDNILYVSGSDGEYTALSKDHTPTTYESIDISVLASVAFVIDAVEPVFVRLLFHLPLMSGVLGFKNVVVRVGAKLYDEPVDSTEDDDDVDNDDNNNDDDDDDNNDDDDDGVGVGGGDHGDEEGNSDGDVGIVCGISVKK</sequence>
<keyword evidence="5" id="KW-1185">Reference proteome</keyword>
<organism evidence="4 5">
    <name type="scientific">Porites evermanni</name>
    <dbReference type="NCBI Taxonomy" id="104178"/>
    <lineage>
        <taxon>Eukaryota</taxon>
        <taxon>Metazoa</taxon>
        <taxon>Cnidaria</taxon>
        <taxon>Anthozoa</taxon>
        <taxon>Hexacorallia</taxon>
        <taxon>Scleractinia</taxon>
        <taxon>Fungiina</taxon>
        <taxon>Poritidae</taxon>
        <taxon>Porites</taxon>
    </lineage>
</organism>
<evidence type="ECO:0000256" key="1">
    <source>
        <dbReference type="SAM" id="MobiDB-lite"/>
    </source>
</evidence>
<evidence type="ECO:0000313" key="5">
    <source>
        <dbReference type="Proteomes" id="UP001159427"/>
    </source>
</evidence>
<feature type="compositionally biased region" description="Polar residues" evidence="1">
    <location>
        <begin position="169"/>
        <end position="183"/>
    </location>
</feature>
<feature type="transmembrane region" description="Helical" evidence="2">
    <location>
        <begin position="196"/>
        <end position="220"/>
    </location>
</feature>
<dbReference type="EMBL" id="CALNXI010002348">
    <property type="protein sequence ID" value="CAH3186595.1"/>
    <property type="molecule type" value="Genomic_DNA"/>
</dbReference>
<feature type="compositionally biased region" description="Basic and acidic residues" evidence="1">
    <location>
        <begin position="230"/>
        <end position="246"/>
    </location>
</feature>
<keyword evidence="2" id="KW-0812">Transmembrane</keyword>
<proteinExistence type="predicted"/>
<evidence type="ECO:0000256" key="2">
    <source>
        <dbReference type="SAM" id="Phobius"/>
    </source>
</evidence>
<feature type="compositionally biased region" description="Acidic residues" evidence="1">
    <location>
        <begin position="384"/>
        <end position="415"/>
    </location>
</feature>
<protein>
    <submittedName>
        <fullName evidence="4">Uncharacterized protein</fullName>
    </submittedName>
</protein>
<evidence type="ECO:0000313" key="4">
    <source>
        <dbReference type="EMBL" id="CAH3186595.1"/>
    </source>
</evidence>
<keyword evidence="2" id="KW-0472">Membrane</keyword>
<keyword evidence="2" id="KW-1133">Transmembrane helix</keyword>
<name>A0ABN8S6D7_9CNID</name>
<evidence type="ECO:0000256" key="3">
    <source>
        <dbReference type="SAM" id="SignalP"/>
    </source>
</evidence>